<evidence type="ECO:0000313" key="1">
    <source>
        <dbReference type="EMBL" id="EFX61570.1"/>
    </source>
</evidence>
<dbReference type="AlphaFoldDB" id="E9I360"/>
<accession>E9I360</accession>
<dbReference type="PANTHER" id="PTHR48456">
    <property type="match status" value="1"/>
</dbReference>
<dbReference type="Proteomes" id="UP000000305">
    <property type="component" value="Unassembled WGS sequence"/>
</dbReference>
<reference evidence="1 2" key="1">
    <citation type="journal article" date="2011" name="Science">
        <title>The ecoresponsive genome of Daphnia pulex.</title>
        <authorList>
            <person name="Colbourne J.K."/>
            <person name="Pfrender M.E."/>
            <person name="Gilbert D."/>
            <person name="Thomas W.K."/>
            <person name="Tucker A."/>
            <person name="Oakley T.H."/>
            <person name="Tokishita S."/>
            <person name="Aerts A."/>
            <person name="Arnold G.J."/>
            <person name="Basu M.K."/>
            <person name="Bauer D.J."/>
            <person name="Caceres C.E."/>
            <person name="Carmel L."/>
            <person name="Casola C."/>
            <person name="Choi J.H."/>
            <person name="Detter J.C."/>
            <person name="Dong Q."/>
            <person name="Dusheyko S."/>
            <person name="Eads B.D."/>
            <person name="Frohlich T."/>
            <person name="Geiler-Samerotte K.A."/>
            <person name="Gerlach D."/>
            <person name="Hatcher P."/>
            <person name="Jogdeo S."/>
            <person name="Krijgsveld J."/>
            <person name="Kriventseva E.V."/>
            <person name="Kultz D."/>
            <person name="Laforsch C."/>
            <person name="Lindquist E."/>
            <person name="Lopez J."/>
            <person name="Manak J.R."/>
            <person name="Muller J."/>
            <person name="Pangilinan J."/>
            <person name="Patwardhan R.P."/>
            <person name="Pitluck S."/>
            <person name="Pritham E.J."/>
            <person name="Rechtsteiner A."/>
            <person name="Rho M."/>
            <person name="Rogozin I.B."/>
            <person name="Sakarya O."/>
            <person name="Salamov A."/>
            <person name="Schaack S."/>
            <person name="Shapiro H."/>
            <person name="Shiga Y."/>
            <person name="Skalitzky C."/>
            <person name="Smith Z."/>
            <person name="Souvorov A."/>
            <person name="Sung W."/>
            <person name="Tang Z."/>
            <person name="Tsuchiya D."/>
            <person name="Tu H."/>
            <person name="Vos H."/>
            <person name="Wang M."/>
            <person name="Wolf Y.I."/>
            <person name="Yamagata H."/>
            <person name="Yamada T."/>
            <person name="Ye Y."/>
            <person name="Shaw J.R."/>
            <person name="Andrews J."/>
            <person name="Crease T.J."/>
            <person name="Tang H."/>
            <person name="Lucas S.M."/>
            <person name="Robertson H.M."/>
            <person name="Bork P."/>
            <person name="Koonin E.V."/>
            <person name="Zdobnov E.M."/>
            <person name="Grigoriev I.V."/>
            <person name="Lynch M."/>
            <person name="Boore J.L."/>
        </authorList>
    </citation>
    <scope>NUCLEOTIDE SEQUENCE [LARGE SCALE GENOMIC DNA]</scope>
</reference>
<protein>
    <submittedName>
        <fullName evidence="1">Uncharacterized protein</fullName>
    </submittedName>
</protein>
<dbReference type="KEGG" id="dpx:DAPPUDRAFT_272740"/>
<name>E9I360_DAPPU</name>
<dbReference type="PANTHER" id="PTHR48456:SF1">
    <property type="match status" value="1"/>
</dbReference>
<dbReference type="OrthoDB" id="10539609at2759"/>
<sequence>MLQDAIINAYWPGHIIQKAISHPANLCVCHQDLETFIRELFERGVPQEALFQLLRAGNFICKNSLLATKPMFWQPIYGMQFWETCSFWLSLCLQHWPHVSPTSIMSPVV</sequence>
<evidence type="ECO:0000313" key="2">
    <source>
        <dbReference type="Proteomes" id="UP000000305"/>
    </source>
</evidence>
<organism evidence="1 2">
    <name type="scientific">Daphnia pulex</name>
    <name type="common">Water flea</name>
    <dbReference type="NCBI Taxonomy" id="6669"/>
    <lineage>
        <taxon>Eukaryota</taxon>
        <taxon>Metazoa</taxon>
        <taxon>Ecdysozoa</taxon>
        <taxon>Arthropoda</taxon>
        <taxon>Crustacea</taxon>
        <taxon>Branchiopoda</taxon>
        <taxon>Diplostraca</taxon>
        <taxon>Cladocera</taxon>
        <taxon>Anomopoda</taxon>
        <taxon>Daphniidae</taxon>
        <taxon>Daphnia</taxon>
    </lineage>
</organism>
<dbReference type="InParanoid" id="E9I360"/>
<keyword evidence="2" id="KW-1185">Reference proteome</keyword>
<dbReference type="HOGENOM" id="CLU_2186566_0_0_1"/>
<dbReference type="EMBL" id="GL734386">
    <property type="protein sequence ID" value="EFX61570.1"/>
    <property type="molecule type" value="Genomic_DNA"/>
</dbReference>
<proteinExistence type="predicted"/>
<gene>
    <name evidence="1" type="ORF">DAPPUDRAFT_272740</name>
</gene>